<proteinExistence type="predicted"/>
<gene>
    <name evidence="1" type="ORF">TSAR_006557</name>
</gene>
<sequence>MKLIQWTVSEERRHEAPNVPRESLVVLLLTVQHRAKGQLGSYSDDFSDVELPADERDDCSDGTCYAEKRIILPEKIVEHRQLMPRFATKLQSVNSAESFPQPQWRPVCGCVTQHKLVNLGEGHYPRYITTARCKSKTVANRFYQCKYYDYRVHVLVKRGLNSILKNADELDVRDVEELPLPESLHANWQLFALSVSVACVAVERA</sequence>
<name>A0A232FEP0_9HYME</name>
<dbReference type="PANTHER" id="PTHR39940">
    <property type="entry name" value="PROTHORACICOTROPIC HORMONE, ISOFORM F"/>
    <property type="match status" value="1"/>
</dbReference>
<dbReference type="InterPro" id="IPR029034">
    <property type="entry name" value="Cystine-knot_cytokine"/>
</dbReference>
<dbReference type="Proteomes" id="UP000215335">
    <property type="component" value="Unassembled WGS sequence"/>
</dbReference>
<reference evidence="1 2" key="1">
    <citation type="journal article" date="2017" name="Curr. Biol.">
        <title>The Evolution of Venom by Co-option of Single-Copy Genes.</title>
        <authorList>
            <person name="Martinson E.O."/>
            <person name="Mrinalini"/>
            <person name="Kelkar Y.D."/>
            <person name="Chang C.H."/>
            <person name="Werren J.H."/>
        </authorList>
    </citation>
    <scope>NUCLEOTIDE SEQUENCE [LARGE SCALE GENOMIC DNA]</scope>
    <source>
        <strain evidence="1 2">Alberta</strain>
        <tissue evidence="1">Whole body</tissue>
    </source>
</reference>
<dbReference type="EMBL" id="NNAY01000332">
    <property type="protein sequence ID" value="OXU29155.1"/>
    <property type="molecule type" value="Genomic_DNA"/>
</dbReference>
<dbReference type="SUPFAM" id="SSF57501">
    <property type="entry name" value="Cystine-knot cytokines"/>
    <property type="match status" value="1"/>
</dbReference>
<evidence type="ECO:0000313" key="1">
    <source>
        <dbReference type="EMBL" id="OXU29155.1"/>
    </source>
</evidence>
<dbReference type="GO" id="GO:0018445">
    <property type="term" value="F:prothoracicotrophic hormone activity"/>
    <property type="evidence" value="ECO:0007669"/>
    <property type="project" value="TreeGrafter"/>
</dbReference>
<organism evidence="1 2">
    <name type="scientific">Trichomalopsis sarcophagae</name>
    <dbReference type="NCBI Taxonomy" id="543379"/>
    <lineage>
        <taxon>Eukaryota</taxon>
        <taxon>Metazoa</taxon>
        <taxon>Ecdysozoa</taxon>
        <taxon>Arthropoda</taxon>
        <taxon>Hexapoda</taxon>
        <taxon>Insecta</taxon>
        <taxon>Pterygota</taxon>
        <taxon>Neoptera</taxon>
        <taxon>Endopterygota</taxon>
        <taxon>Hymenoptera</taxon>
        <taxon>Apocrita</taxon>
        <taxon>Proctotrupomorpha</taxon>
        <taxon>Chalcidoidea</taxon>
        <taxon>Pteromalidae</taxon>
        <taxon>Pteromalinae</taxon>
        <taxon>Trichomalopsis</taxon>
    </lineage>
</organism>
<keyword evidence="2" id="KW-1185">Reference proteome</keyword>
<dbReference type="STRING" id="543379.A0A232FEP0"/>
<dbReference type="PANTHER" id="PTHR39940:SF1">
    <property type="entry name" value="PROTHORACICOTROPIC HORMONE, ISOFORM F"/>
    <property type="match status" value="1"/>
</dbReference>
<dbReference type="InterPro" id="IPR052876">
    <property type="entry name" value="Insect_Hormone_Regulators"/>
</dbReference>
<protein>
    <submittedName>
        <fullName evidence="1">Uncharacterized protein</fullName>
    </submittedName>
</protein>
<accession>A0A232FEP0</accession>
<dbReference type="AlphaFoldDB" id="A0A232FEP0"/>
<comment type="caution">
    <text evidence="1">The sequence shown here is derived from an EMBL/GenBank/DDBJ whole genome shotgun (WGS) entry which is preliminary data.</text>
</comment>
<dbReference type="OrthoDB" id="5950649at2759"/>
<evidence type="ECO:0000313" key="2">
    <source>
        <dbReference type="Proteomes" id="UP000215335"/>
    </source>
</evidence>